<keyword evidence="4" id="KW-0863">Zinc-finger</keyword>
<evidence type="ECO:0000256" key="8">
    <source>
        <dbReference type="ARBA" id="ARBA00023242"/>
    </source>
</evidence>
<dbReference type="OrthoDB" id="9439903at2759"/>
<comment type="caution">
    <text evidence="10">The sequence shown here is derived from an EMBL/GenBank/DDBJ whole genome shotgun (WGS) entry which is preliminary data.</text>
</comment>
<dbReference type="PROSITE" id="PS50157">
    <property type="entry name" value="ZINC_FINGER_C2H2_2"/>
    <property type="match status" value="2"/>
</dbReference>
<dbReference type="GO" id="GO:0000978">
    <property type="term" value="F:RNA polymerase II cis-regulatory region sequence-specific DNA binding"/>
    <property type="evidence" value="ECO:0007669"/>
    <property type="project" value="TreeGrafter"/>
</dbReference>
<evidence type="ECO:0000256" key="2">
    <source>
        <dbReference type="ARBA" id="ARBA00022723"/>
    </source>
</evidence>
<dbReference type="EMBL" id="CAIIXF020000007">
    <property type="protein sequence ID" value="CAH1788309.1"/>
    <property type="molecule type" value="Genomic_DNA"/>
</dbReference>
<dbReference type="PROSITE" id="PS00028">
    <property type="entry name" value="ZINC_FINGER_C2H2_1"/>
    <property type="match status" value="2"/>
</dbReference>
<dbReference type="Gene3D" id="3.30.160.60">
    <property type="entry name" value="Classic Zinc Finger"/>
    <property type="match status" value="2"/>
</dbReference>
<dbReference type="SUPFAM" id="SSF57667">
    <property type="entry name" value="beta-beta-alpha zinc fingers"/>
    <property type="match status" value="1"/>
</dbReference>
<keyword evidence="11" id="KW-1185">Reference proteome</keyword>
<keyword evidence="7" id="KW-0804">Transcription</keyword>
<dbReference type="InterPro" id="IPR036236">
    <property type="entry name" value="Znf_C2H2_sf"/>
</dbReference>
<protein>
    <submittedName>
        <fullName evidence="10">Uncharacterized protein</fullName>
    </submittedName>
</protein>
<evidence type="ECO:0000256" key="9">
    <source>
        <dbReference type="SAM" id="MobiDB-lite"/>
    </source>
</evidence>
<evidence type="ECO:0000256" key="6">
    <source>
        <dbReference type="ARBA" id="ARBA00023015"/>
    </source>
</evidence>
<dbReference type="AlphaFoldDB" id="A0A8J1ULZ9"/>
<evidence type="ECO:0000313" key="11">
    <source>
        <dbReference type="Proteomes" id="UP000749559"/>
    </source>
</evidence>
<feature type="compositionally biased region" description="Polar residues" evidence="9">
    <location>
        <begin position="190"/>
        <end position="211"/>
    </location>
</feature>
<dbReference type="FunFam" id="3.30.160.60:FF:000130">
    <property type="entry name" value="Spalt-like transcription factor 4"/>
    <property type="match status" value="1"/>
</dbReference>
<dbReference type="PANTHER" id="PTHR24388:SF104">
    <property type="entry name" value="AT-RICH BINDING PROTEIN-RELATED"/>
    <property type="match status" value="1"/>
</dbReference>
<dbReference type="SMART" id="SM00355">
    <property type="entry name" value="ZnF_C2H2"/>
    <property type="match status" value="3"/>
</dbReference>
<feature type="compositionally biased region" description="Basic and acidic residues" evidence="9">
    <location>
        <begin position="301"/>
        <end position="320"/>
    </location>
</feature>
<sequence>MDCGRRDLLSPNSCSSSEIAPVSGNKEKLKTEQKVDFKMGTPSFSHMLSTVVQDAVYKLCTKHMTFSKQLEIDAIICLAADTQEQEVTIKMHRTVVKSKQDPELTYYNSPSIRGTYELDKDPRFNLSSEQMENMMKYYEFSNSGLLKNQYRNYDMSVLNTTEEDKTSNVKTTIQETTDEGTISKDKQLDDQNQSESIRVSSSINPSDSDQNIYKELQHKTKPKRDHTGPSAIEQLTAERCLYSANDESQRAKNSVWSKSGTWDKAKSPDVSIWNKTGGDVPPVDEVTHHEEEDVHDEELNETMREPLPRLEHKHSQENESSKAGGHHHLKRSYPYPPTTSSTNFQFSDAPFSKTSRPSSLPDHLADSSNVKAALSSFIYHRNDDTNSLGGVAMMPNVNETTVPEAPMQDFNDIPTTKAPYVKDEPQDVQHVDEETVIDQTTGERTEETNYSEYMKALAAFEQSKLEVLKNFTDVDGVLSAGSGMPPHTTEQWQIPPALPHMVNANKRSPNTNSQSTSENTQGEGGSNFMCYMCPEPRPFRSLFGFKCHQKRHTGTLPYSCKYCSKSFHGKTHLENHIRIHTGDKPYQCTLCKKAFTEKGNLKQHMTKHAMKSDTVNKQ</sequence>
<reference evidence="10" key="1">
    <citation type="submission" date="2022-03" db="EMBL/GenBank/DDBJ databases">
        <authorList>
            <person name="Martin C."/>
        </authorList>
    </citation>
    <scope>NUCLEOTIDE SEQUENCE</scope>
</reference>
<evidence type="ECO:0000256" key="5">
    <source>
        <dbReference type="ARBA" id="ARBA00022833"/>
    </source>
</evidence>
<gene>
    <name evidence="10" type="ORF">OFUS_LOCUS13864</name>
</gene>
<dbReference type="Proteomes" id="UP000749559">
    <property type="component" value="Unassembled WGS sequence"/>
</dbReference>
<dbReference type="InterPro" id="IPR013087">
    <property type="entry name" value="Znf_C2H2_type"/>
</dbReference>
<comment type="subcellular location">
    <subcellularLocation>
        <location evidence="1">Nucleus</location>
    </subcellularLocation>
</comment>
<feature type="region of interest" description="Disordered" evidence="9">
    <location>
        <begin position="1"/>
        <end position="26"/>
    </location>
</feature>
<evidence type="ECO:0000256" key="3">
    <source>
        <dbReference type="ARBA" id="ARBA00022737"/>
    </source>
</evidence>
<evidence type="ECO:0000256" key="1">
    <source>
        <dbReference type="ARBA" id="ARBA00004123"/>
    </source>
</evidence>
<dbReference type="GO" id="GO:0005634">
    <property type="term" value="C:nucleus"/>
    <property type="evidence" value="ECO:0007669"/>
    <property type="project" value="UniProtKB-SubCell"/>
</dbReference>
<accession>A0A8J1ULZ9</accession>
<feature type="compositionally biased region" description="Polar residues" evidence="9">
    <location>
        <begin position="505"/>
        <end position="521"/>
    </location>
</feature>
<keyword evidence="8" id="KW-0539">Nucleus</keyword>
<feature type="compositionally biased region" description="Polar residues" evidence="9">
    <location>
        <begin position="338"/>
        <end position="358"/>
    </location>
</feature>
<dbReference type="GO" id="GO:0000981">
    <property type="term" value="F:DNA-binding transcription factor activity, RNA polymerase II-specific"/>
    <property type="evidence" value="ECO:0007669"/>
    <property type="project" value="TreeGrafter"/>
</dbReference>
<feature type="compositionally biased region" description="Polar residues" evidence="9">
    <location>
        <begin position="251"/>
        <end position="260"/>
    </location>
</feature>
<dbReference type="InterPro" id="IPR050527">
    <property type="entry name" value="Snail/Krueppel_Znf"/>
</dbReference>
<organism evidence="10 11">
    <name type="scientific">Owenia fusiformis</name>
    <name type="common">Polychaete worm</name>
    <dbReference type="NCBI Taxonomy" id="6347"/>
    <lineage>
        <taxon>Eukaryota</taxon>
        <taxon>Metazoa</taxon>
        <taxon>Spiralia</taxon>
        <taxon>Lophotrochozoa</taxon>
        <taxon>Annelida</taxon>
        <taxon>Polychaeta</taxon>
        <taxon>Sedentaria</taxon>
        <taxon>Canalipalpata</taxon>
        <taxon>Sabellida</taxon>
        <taxon>Oweniida</taxon>
        <taxon>Oweniidae</taxon>
        <taxon>Owenia</taxon>
    </lineage>
</organism>
<name>A0A8J1ULZ9_OWEFU</name>
<dbReference type="FunFam" id="3.30.160.60:FF:001498">
    <property type="entry name" value="Zinc finger protein 404"/>
    <property type="match status" value="1"/>
</dbReference>
<evidence type="ECO:0000256" key="4">
    <source>
        <dbReference type="ARBA" id="ARBA00022771"/>
    </source>
</evidence>
<feature type="region of interest" description="Disordered" evidence="9">
    <location>
        <begin position="246"/>
        <end position="365"/>
    </location>
</feature>
<proteinExistence type="predicted"/>
<keyword evidence="2" id="KW-0479">Metal-binding</keyword>
<dbReference type="PANTHER" id="PTHR24388">
    <property type="entry name" value="ZINC FINGER PROTEIN"/>
    <property type="match status" value="1"/>
</dbReference>
<feature type="region of interest" description="Disordered" evidence="9">
    <location>
        <begin position="500"/>
        <end position="523"/>
    </location>
</feature>
<feature type="region of interest" description="Disordered" evidence="9">
    <location>
        <begin position="163"/>
        <end position="211"/>
    </location>
</feature>
<dbReference type="Pfam" id="PF00096">
    <property type="entry name" value="zf-C2H2"/>
    <property type="match status" value="2"/>
</dbReference>
<keyword evidence="3" id="KW-0677">Repeat</keyword>
<evidence type="ECO:0000313" key="10">
    <source>
        <dbReference type="EMBL" id="CAH1788309.1"/>
    </source>
</evidence>
<dbReference type="GO" id="GO:0008270">
    <property type="term" value="F:zinc ion binding"/>
    <property type="evidence" value="ECO:0007669"/>
    <property type="project" value="UniProtKB-KW"/>
</dbReference>
<evidence type="ECO:0000256" key="7">
    <source>
        <dbReference type="ARBA" id="ARBA00023163"/>
    </source>
</evidence>
<keyword evidence="6" id="KW-0805">Transcription regulation</keyword>
<keyword evidence="5" id="KW-0862">Zinc</keyword>